<dbReference type="SUPFAM" id="SSF54680">
    <property type="entry name" value="Pyrimidine nucleoside phosphorylase C-terminal domain"/>
    <property type="match status" value="1"/>
</dbReference>
<dbReference type="AlphaFoldDB" id="A0A1F6BEI8"/>
<evidence type="ECO:0000313" key="5">
    <source>
        <dbReference type="Proteomes" id="UP000176228"/>
    </source>
</evidence>
<evidence type="ECO:0000313" key="4">
    <source>
        <dbReference type="EMBL" id="OGG35361.1"/>
    </source>
</evidence>
<accession>A0A1F6BEI8</accession>
<dbReference type="Pfam" id="PF02885">
    <property type="entry name" value="Glycos_trans_3N"/>
    <property type="match status" value="1"/>
</dbReference>
<dbReference type="InterPro" id="IPR013102">
    <property type="entry name" value="PYNP_C"/>
</dbReference>
<dbReference type="Proteomes" id="UP000176228">
    <property type="component" value="Unassembled WGS sequence"/>
</dbReference>
<dbReference type="SUPFAM" id="SSF52418">
    <property type="entry name" value="Nucleoside phosphorylase/phosphoribosyltransferase catalytic domain"/>
    <property type="match status" value="1"/>
</dbReference>
<reference evidence="4 5" key="1">
    <citation type="journal article" date="2016" name="Nat. Commun.">
        <title>Thousands of microbial genomes shed light on interconnected biogeochemical processes in an aquifer system.</title>
        <authorList>
            <person name="Anantharaman K."/>
            <person name="Brown C.T."/>
            <person name="Hug L.A."/>
            <person name="Sharon I."/>
            <person name="Castelle C.J."/>
            <person name="Probst A.J."/>
            <person name="Thomas B.C."/>
            <person name="Singh A."/>
            <person name="Wilkins M.J."/>
            <person name="Karaoz U."/>
            <person name="Brodie E.L."/>
            <person name="Williams K.H."/>
            <person name="Hubbard S.S."/>
            <person name="Banfield J.F."/>
        </authorList>
    </citation>
    <scope>NUCLEOTIDE SEQUENCE [LARGE SCALE GENOMIC DNA]</scope>
</reference>
<dbReference type="InterPro" id="IPR036320">
    <property type="entry name" value="Glycosyl_Trfase_fam3_N_dom_sf"/>
</dbReference>
<dbReference type="Gene3D" id="3.90.1170.30">
    <property type="entry name" value="Pyrimidine nucleoside phosphorylase-like, C-terminal domain"/>
    <property type="match status" value="1"/>
</dbReference>
<dbReference type="InterPro" id="IPR017872">
    <property type="entry name" value="Pyrmidine_PPase_CS"/>
</dbReference>
<evidence type="ECO:0000256" key="1">
    <source>
        <dbReference type="ARBA" id="ARBA00022676"/>
    </source>
</evidence>
<dbReference type="SMART" id="SM00941">
    <property type="entry name" value="PYNP_C"/>
    <property type="match status" value="1"/>
</dbReference>
<dbReference type="GO" id="GO:0016763">
    <property type="term" value="F:pentosyltransferase activity"/>
    <property type="evidence" value="ECO:0007669"/>
    <property type="project" value="InterPro"/>
</dbReference>
<dbReference type="GO" id="GO:0004645">
    <property type="term" value="F:1,4-alpha-oligoglucan phosphorylase activity"/>
    <property type="evidence" value="ECO:0007669"/>
    <property type="project" value="InterPro"/>
</dbReference>
<dbReference type="PANTHER" id="PTHR10515">
    <property type="entry name" value="THYMIDINE PHOSPHORYLASE"/>
    <property type="match status" value="1"/>
</dbReference>
<dbReference type="Gene3D" id="3.40.1030.10">
    <property type="entry name" value="Nucleoside phosphorylase/phosphoribosyltransferase catalytic domain"/>
    <property type="match status" value="1"/>
</dbReference>
<evidence type="ECO:0000256" key="2">
    <source>
        <dbReference type="ARBA" id="ARBA00022679"/>
    </source>
</evidence>
<dbReference type="Gene3D" id="1.20.970.50">
    <property type="match status" value="1"/>
</dbReference>
<name>A0A1F6BEI8_9BACT</name>
<dbReference type="InterPro" id="IPR017459">
    <property type="entry name" value="Glycosyl_Trfase_fam3_N_dom"/>
</dbReference>
<gene>
    <name evidence="4" type="ORF">A2968_04600</name>
</gene>
<organism evidence="4 5">
    <name type="scientific">Candidatus Gottesmanbacteria bacterium RIFCSPLOWO2_01_FULL_42_22</name>
    <dbReference type="NCBI Taxonomy" id="1798391"/>
    <lineage>
        <taxon>Bacteria</taxon>
        <taxon>Candidatus Gottesmaniibacteriota</taxon>
    </lineage>
</organism>
<dbReference type="NCBIfam" id="TIGR02645">
    <property type="entry name" value="ARCH_P_rylase"/>
    <property type="match status" value="1"/>
</dbReference>
<proteinExistence type="predicted"/>
<keyword evidence="2" id="KW-0808">Transferase</keyword>
<feature type="domain" description="Pyrimidine nucleoside phosphorylase C-terminal" evidence="3">
    <location>
        <begin position="357"/>
        <end position="424"/>
    </location>
</feature>
<dbReference type="InterPro" id="IPR000312">
    <property type="entry name" value="Glycosyl_Trfase_fam3"/>
</dbReference>
<dbReference type="InterPro" id="IPR036566">
    <property type="entry name" value="PYNP-like_C_sf"/>
</dbReference>
<dbReference type="PANTHER" id="PTHR10515:SF0">
    <property type="entry name" value="THYMIDINE PHOSPHORYLASE"/>
    <property type="match status" value="1"/>
</dbReference>
<dbReference type="GO" id="GO:0006206">
    <property type="term" value="P:pyrimidine nucleobase metabolic process"/>
    <property type="evidence" value="ECO:0007669"/>
    <property type="project" value="InterPro"/>
</dbReference>
<protein>
    <recommendedName>
        <fullName evidence="3">Pyrimidine nucleoside phosphorylase C-terminal domain-containing protein</fullName>
    </recommendedName>
</protein>
<dbReference type="STRING" id="1798391.A2968_04600"/>
<dbReference type="InterPro" id="IPR000053">
    <property type="entry name" value="Thymidine/pyrmidine_PPase"/>
</dbReference>
<dbReference type="InterPro" id="IPR013466">
    <property type="entry name" value="Thymidine/AMP_Pase"/>
</dbReference>
<sequence>MAEKTKKQKQMQSLEALSAIKKKLLGKSLNYREVFSLMDEVASQRLGPVLTTYFVAAGFKEGFTNTELFYLTKAMADTGSKLHFRGIVADKHSTGGLAGTRTTMIVVPIVAAAGFKIPKNSSRAITTPAGTADTMEVLAPVTFPVEKIEKIVKKVGGCILWGGHLGLAPADDIIIQVEAPLSFESFDKIIVSIMAKKIASGTTHLVLDIPVGPTVKINHFKDAEIISDKFKYLAKKFGVKVTVDINQALEPAGHGVGPALEARDVLKVLEQKPDRPYVLEAKALRLAGKLLDLCFSDTKIKEKISGEETAREILRSGRALKKMKEIIKIQGGDPSVSSYTVPLGKFKFEVESGKKGSITSFNNRELTVIAKILGCPQDKQAGIYLNRRIDEKVDRRDILCILYSSDKWRLEEAKDTLKNLPIYKIVS</sequence>
<dbReference type="Pfam" id="PF07831">
    <property type="entry name" value="PYNP_C"/>
    <property type="match status" value="1"/>
</dbReference>
<dbReference type="NCBIfam" id="NF003338">
    <property type="entry name" value="PRK04350.1"/>
    <property type="match status" value="1"/>
</dbReference>
<dbReference type="GO" id="GO:0005829">
    <property type="term" value="C:cytosol"/>
    <property type="evidence" value="ECO:0007669"/>
    <property type="project" value="TreeGrafter"/>
</dbReference>
<dbReference type="SUPFAM" id="SSF47648">
    <property type="entry name" value="Nucleoside phosphorylase/phosphoribosyltransferase N-terminal domain"/>
    <property type="match status" value="1"/>
</dbReference>
<dbReference type="PROSITE" id="PS00647">
    <property type="entry name" value="THYMID_PHOSPHORYLASE"/>
    <property type="match status" value="1"/>
</dbReference>
<dbReference type="GO" id="GO:0006213">
    <property type="term" value="P:pyrimidine nucleoside metabolic process"/>
    <property type="evidence" value="ECO:0007669"/>
    <property type="project" value="InterPro"/>
</dbReference>
<evidence type="ECO:0000259" key="3">
    <source>
        <dbReference type="SMART" id="SM00941"/>
    </source>
</evidence>
<dbReference type="EMBL" id="MFJU01000027">
    <property type="protein sequence ID" value="OGG35361.1"/>
    <property type="molecule type" value="Genomic_DNA"/>
</dbReference>
<dbReference type="Pfam" id="PF00591">
    <property type="entry name" value="Glycos_transf_3"/>
    <property type="match status" value="1"/>
</dbReference>
<dbReference type="InterPro" id="IPR035902">
    <property type="entry name" value="Nuc_phospho_transferase"/>
</dbReference>
<comment type="caution">
    <text evidence="4">The sequence shown here is derived from an EMBL/GenBank/DDBJ whole genome shotgun (WGS) entry which is preliminary data.</text>
</comment>
<keyword evidence="1" id="KW-0328">Glycosyltransferase</keyword>